<gene>
    <name evidence="2" type="ORF">PR018_11960</name>
</gene>
<dbReference type="InterPro" id="IPR018759">
    <property type="entry name" value="BBP2_2"/>
</dbReference>
<evidence type="ECO:0000313" key="3">
    <source>
        <dbReference type="Proteomes" id="UP000318939"/>
    </source>
</evidence>
<sequence length="508" mass="54129">MAIGKDKAADHSRSVTAYAVTAALGCGLLMAPMQSAAQAVNQAATATTPVAVDPNAPVTPTTDTGGTATATATATATTSDARTTDADARPNPRLVFDAPDTLRTGSILDDDIGRVNMRGSDLNSLRSKAKPTDDQQLGIKLGTFTLRPSVNQSYNVETNKGGGTNDHRTYLQSDFENTLTSDWDRHQLTITGNGIWQRNVSGTGEEQPSINLGADLRLDLAEQTTAHLTGGYKFFREDTDDPNALSGATKQSNVNEYDLGASIERDFGLLRGTTAVTLARTVYSDATLADGTLVSLSDRNQTAGTWRGRIGYELSPALIPFLEVQVGKALYDDKRDSAGYERSNSSYGAKAGVQLDLGEKLRGELGIGYQHTGFDDARLASIDSPTVDGSIAWSPQRGTDVSLGFATTVQPSTTAGESGYVAYQLTGTVAHQIRDTVTGKITGGTTWRNYTDGSTTRDQQVYDAALGLTWGINRYLDMTSNIGYELTTQNSGDDTRQFRAGLGLTVKR</sequence>
<reference evidence="2" key="2">
    <citation type="journal article" date="2023" name="MicrobiologyOpen">
        <title>Genomics of the tumorigenes clade of the family Rhizobiaceae and description of Rhizobium rhododendri sp. nov.</title>
        <authorList>
            <person name="Kuzmanovic N."/>
            <person name="diCenzo G.C."/>
            <person name="Bunk B."/>
            <person name="Sproeer C."/>
            <person name="Fruehling A."/>
            <person name="Neumann-Schaal M."/>
            <person name="Overmann J."/>
            <person name="Smalla K."/>
        </authorList>
    </citation>
    <scope>NUCLEOTIDE SEQUENCE</scope>
    <source>
        <strain evidence="2">Rho-6.2</strain>
    </source>
</reference>
<dbReference type="SUPFAM" id="SSF103515">
    <property type="entry name" value="Autotransporter"/>
    <property type="match status" value="1"/>
</dbReference>
<protein>
    <submittedName>
        <fullName evidence="2">Outer membrane beta-barrel protein</fullName>
    </submittedName>
</protein>
<feature type="region of interest" description="Disordered" evidence="1">
    <location>
        <begin position="51"/>
        <end position="98"/>
    </location>
</feature>
<feature type="compositionally biased region" description="Low complexity" evidence="1">
    <location>
        <begin position="51"/>
        <end position="81"/>
    </location>
</feature>
<dbReference type="InterPro" id="IPR036709">
    <property type="entry name" value="Autotransporte_beta_dom_sf"/>
</dbReference>
<dbReference type="PROSITE" id="PS51257">
    <property type="entry name" value="PROKAR_LIPOPROTEIN"/>
    <property type="match status" value="1"/>
</dbReference>
<name>A0ABY8IE48_9HYPH</name>
<organism evidence="2 3">
    <name type="scientific">Rhizobium rhododendri</name>
    <dbReference type="NCBI Taxonomy" id="2506430"/>
    <lineage>
        <taxon>Bacteria</taxon>
        <taxon>Pseudomonadati</taxon>
        <taxon>Pseudomonadota</taxon>
        <taxon>Alphaproteobacteria</taxon>
        <taxon>Hyphomicrobiales</taxon>
        <taxon>Rhizobiaceae</taxon>
        <taxon>Rhizobium/Agrobacterium group</taxon>
        <taxon>Rhizobium</taxon>
    </lineage>
</organism>
<dbReference type="Pfam" id="PF10082">
    <property type="entry name" value="BBP2_2"/>
    <property type="match status" value="1"/>
</dbReference>
<dbReference type="RefSeq" id="WP_142830590.1">
    <property type="nucleotide sequence ID" value="NZ_CP117267.1"/>
</dbReference>
<reference evidence="2" key="1">
    <citation type="journal article" date="2019" name="Phytopathology">
        <title>A Novel Group of Rhizobium tumorigenes-Like Agrobacteria Associated with Crown Gall Disease of Rhododendron and Blueberry.</title>
        <authorList>
            <person name="Kuzmanovic N."/>
            <person name="Behrens P."/>
            <person name="Idczak E."/>
            <person name="Wagner S."/>
            <person name="Gotz M."/>
            <person name="Sproer C."/>
            <person name="Bunk B."/>
            <person name="Overmann J."/>
            <person name="Smalla K."/>
        </authorList>
    </citation>
    <scope>NUCLEOTIDE SEQUENCE</scope>
    <source>
        <strain evidence="2">Rho-6.2</strain>
    </source>
</reference>
<evidence type="ECO:0000256" key="1">
    <source>
        <dbReference type="SAM" id="MobiDB-lite"/>
    </source>
</evidence>
<keyword evidence="3" id="KW-1185">Reference proteome</keyword>
<dbReference type="EMBL" id="CP117267">
    <property type="protein sequence ID" value="WFS21885.1"/>
    <property type="molecule type" value="Genomic_DNA"/>
</dbReference>
<dbReference type="Proteomes" id="UP000318939">
    <property type="component" value="Chromosome"/>
</dbReference>
<proteinExistence type="predicted"/>
<evidence type="ECO:0000313" key="2">
    <source>
        <dbReference type="EMBL" id="WFS21885.1"/>
    </source>
</evidence>
<accession>A0ABY8IE48</accession>